<gene>
    <name evidence="3" type="ORF">G3O08_18610</name>
</gene>
<organism evidence="3 4">
    <name type="scientific">Cryomorpha ignava</name>
    <dbReference type="NCBI Taxonomy" id="101383"/>
    <lineage>
        <taxon>Bacteria</taxon>
        <taxon>Pseudomonadati</taxon>
        <taxon>Bacteroidota</taxon>
        <taxon>Flavobacteriia</taxon>
        <taxon>Flavobacteriales</taxon>
        <taxon>Cryomorphaceae</taxon>
        <taxon>Cryomorpha</taxon>
    </lineage>
</organism>
<feature type="chain" id="PRO_5029665523" description="PsbP C-terminal domain-containing protein" evidence="1">
    <location>
        <begin position="21"/>
        <end position="196"/>
    </location>
</feature>
<keyword evidence="4" id="KW-1185">Reference proteome</keyword>
<dbReference type="Proteomes" id="UP000486602">
    <property type="component" value="Unassembled WGS sequence"/>
</dbReference>
<protein>
    <recommendedName>
        <fullName evidence="2">PsbP C-terminal domain-containing protein</fullName>
    </recommendedName>
</protein>
<dbReference type="Pfam" id="PF01789">
    <property type="entry name" value="PsbP"/>
    <property type="match status" value="1"/>
</dbReference>
<sequence>MSIKLFAALFLSAFCLLACADSSDSNNIKLNSQAVIVQEDKLMPQEGWKTLTDSLYTIQYPENWEMNYTGQLGLSFVVVSPIEDEKDQFRENLSLVVQSMNADDSSLKDFAEDNTYQIVDMITDGKIVKNEEATLSGVTFREVTYSGNQNNMDFINTQRYYFHNNKAYILTFTCAAQHYDKFKPQIKKLMDTLRFQ</sequence>
<reference evidence="3 4" key="1">
    <citation type="submission" date="2020-02" db="EMBL/GenBank/DDBJ databases">
        <title>Out from the shadows clarifying the taxonomy of the family Cryomorphaceae and related taxa by utilizing the GTDB taxonomic framework.</title>
        <authorList>
            <person name="Bowman J.P."/>
        </authorList>
    </citation>
    <scope>NUCLEOTIDE SEQUENCE [LARGE SCALE GENOMIC DNA]</scope>
    <source>
        <strain evidence="3 4">QSSC 1-22</strain>
    </source>
</reference>
<keyword evidence="1" id="KW-0732">Signal</keyword>
<accession>A0A7K3WVE6</accession>
<evidence type="ECO:0000259" key="2">
    <source>
        <dbReference type="Pfam" id="PF01789"/>
    </source>
</evidence>
<evidence type="ECO:0000313" key="3">
    <source>
        <dbReference type="EMBL" id="NEN25508.1"/>
    </source>
</evidence>
<dbReference type="RefSeq" id="WP_163286964.1">
    <property type="nucleotide sequence ID" value="NZ_JAAGVY010000057.1"/>
</dbReference>
<name>A0A7K3WVE6_9FLAO</name>
<dbReference type="InterPro" id="IPR002683">
    <property type="entry name" value="PsbP_C"/>
</dbReference>
<evidence type="ECO:0000313" key="4">
    <source>
        <dbReference type="Proteomes" id="UP000486602"/>
    </source>
</evidence>
<feature type="domain" description="PsbP C-terminal" evidence="2">
    <location>
        <begin position="54"/>
        <end position="194"/>
    </location>
</feature>
<proteinExistence type="predicted"/>
<dbReference type="AlphaFoldDB" id="A0A7K3WVE6"/>
<feature type="signal peptide" evidence="1">
    <location>
        <begin position="1"/>
        <end position="20"/>
    </location>
</feature>
<comment type="caution">
    <text evidence="3">The sequence shown here is derived from an EMBL/GenBank/DDBJ whole genome shotgun (WGS) entry which is preliminary data.</text>
</comment>
<dbReference type="Gene3D" id="3.40.1000.10">
    <property type="entry name" value="Mog1/PsbP, alpha/beta/alpha sandwich"/>
    <property type="match status" value="1"/>
</dbReference>
<dbReference type="EMBL" id="JAAGVY010000057">
    <property type="protein sequence ID" value="NEN25508.1"/>
    <property type="molecule type" value="Genomic_DNA"/>
</dbReference>
<evidence type="ECO:0000256" key="1">
    <source>
        <dbReference type="SAM" id="SignalP"/>
    </source>
</evidence>